<gene>
    <name evidence="2" type="ORF">JEODO184_00844</name>
</gene>
<dbReference type="RefSeq" id="WP_185125375.1">
    <property type="nucleotide sequence ID" value="NZ_CAJEWD010000006.1"/>
</dbReference>
<name>A0A6V7RDG0_9STAP</name>
<keyword evidence="3" id="KW-1185">Reference proteome</keyword>
<evidence type="ECO:0000256" key="1">
    <source>
        <dbReference type="SAM" id="Phobius"/>
    </source>
</evidence>
<dbReference type="EMBL" id="CAJEWD010000006">
    <property type="protein sequence ID" value="CAD2075397.1"/>
    <property type="molecule type" value="Genomic_DNA"/>
</dbReference>
<keyword evidence="1" id="KW-0472">Membrane</keyword>
<comment type="caution">
    <text evidence="2">The sequence shown here is derived from an EMBL/GenBank/DDBJ whole genome shotgun (WGS) entry which is preliminary data.</text>
</comment>
<keyword evidence="1" id="KW-1133">Transmembrane helix</keyword>
<protein>
    <submittedName>
        <fullName evidence="2">Uncharacterized protein</fullName>
    </submittedName>
</protein>
<proteinExistence type="predicted"/>
<evidence type="ECO:0000313" key="2">
    <source>
        <dbReference type="EMBL" id="CAD2075397.1"/>
    </source>
</evidence>
<reference evidence="2 3" key="1">
    <citation type="submission" date="2020-07" db="EMBL/GenBank/DDBJ databases">
        <authorList>
            <person name="Criscuolo A."/>
        </authorList>
    </citation>
    <scope>NUCLEOTIDE SEQUENCE [LARGE SCALE GENOMIC DNA]</scope>
    <source>
        <strain evidence="2">CIP111649</strain>
    </source>
</reference>
<feature type="transmembrane region" description="Helical" evidence="1">
    <location>
        <begin position="6"/>
        <end position="33"/>
    </location>
</feature>
<dbReference type="Proteomes" id="UP000589351">
    <property type="component" value="Unassembled WGS sequence"/>
</dbReference>
<sequence>MDLIKGLLGFIFKTFVVLFAITAVAVVVLAFLLKKDVDEIREFTQSIKDDLYPEKA</sequence>
<keyword evidence="1" id="KW-0812">Transmembrane</keyword>
<organism evidence="2 3">
    <name type="scientific">Jeotgalicoccus meleagridis</name>
    <dbReference type="NCBI Taxonomy" id="2759181"/>
    <lineage>
        <taxon>Bacteria</taxon>
        <taxon>Bacillati</taxon>
        <taxon>Bacillota</taxon>
        <taxon>Bacilli</taxon>
        <taxon>Bacillales</taxon>
        <taxon>Staphylococcaceae</taxon>
        <taxon>Jeotgalicoccus</taxon>
    </lineage>
</organism>
<accession>A0A6V7RDG0</accession>
<dbReference type="AlphaFoldDB" id="A0A6V7RDG0"/>
<evidence type="ECO:0000313" key="3">
    <source>
        <dbReference type="Proteomes" id="UP000589351"/>
    </source>
</evidence>